<name>A0ABN9W9C7_9DINO</name>
<accession>A0ABN9W9C7</accession>
<comment type="caution">
    <text evidence="1">The sequence shown here is derived from an EMBL/GenBank/DDBJ whole genome shotgun (WGS) entry which is preliminary data.</text>
</comment>
<protein>
    <submittedName>
        <fullName evidence="1">Uncharacterized protein</fullName>
    </submittedName>
</protein>
<evidence type="ECO:0000313" key="2">
    <source>
        <dbReference type="Proteomes" id="UP001189429"/>
    </source>
</evidence>
<sequence>MLQMPCGGVQPMMPQHMPQMPPMPPQIPPLQQMQQIQQIQQMPQVMQVLHQWQAPHALPQQLQLGLAQPQQPQPQQVQGGCLPPCGQFRMATLPGPTQRWVVGFRFRYCLSNYTGSCKKSGYDMACGFRVQHVVVLLNVRLL</sequence>
<organism evidence="1 2">
    <name type="scientific">Prorocentrum cordatum</name>
    <dbReference type="NCBI Taxonomy" id="2364126"/>
    <lineage>
        <taxon>Eukaryota</taxon>
        <taxon>Sar</taxon>
        <taxon>Alveolata</taxon>
        <taxon>Dinophyceae</taxon>
        <taxon>Prorocentrales</taxon>
        <taxon>Prorocentraceae</taxon>
        <taxon>Prorocentrum</taxon>
    </lineage>
</organism>
<keyword evidence="2" id="KW-1185">Reference proteome</keyword>
<proteinExistence type="predicted"/>
<dbReference type="Proteomes" id="UP001189429">
    <property type="component" value="Unassembled WGS sequence"/>
</dbReference>
<reference evidence="1" key="1">
    <citation type="submission" date="2023-10" db="EMBL/GenBank/DDBJ databases">
        <authorList>
            <person name="Chen Y."/>
            <person name="Shah S."/>
            <person name="Dougan E. K."/>
            <person name="Thang M."/>
            <person name="Chan C."/>
        </authorList>
    </citation>
    <scope>NUCLEOTIDE SEQUENCE [LARGE SCALE GENOMIC DNA]</scope>
</reference>
<gene>
    <name evidence="1" type="ORF">PCOR1329_LOCUS64178</name>
</gene>
<evidence type="ECO:0000313" key="1">
    <source>
        <dbReference type="EMBL" id="CAK0881265.1"/>
    </source>
</evidence>
<dbReference type="EMBL" id="CAUYUJ010018171">
    <property type="protein sequence ID" value="CAK0881265.1"/>
    <property type="molecule type" value="Genomic_DNA"/>
</dbReference>